<keyword evidence="1" id="KW-1185">Reference proteome</keyword>
<sequence>MRTLIARNPSPKQSAFFVRTSCGFSYFSNLQKKVIKLETFESTMNTLQYSLDTFVELGYEPMESSIRLPSALCPTASFVPPAHLFR</sequence>
<accession>A0A1I7TAX9</accession>
<dbReference type="Proteomes" id="UP000095282">
    <property type="component" value="Unplaced"/>
</dbReference>
<organism evidence="1 2">
    <name type="scientific">Caenorhabditis tropicalis</name>
    <dbReference type="NCBI Taxonomy" id="1561998"/>
    <lineage>
        <taxon>Eukaryota</taxon>
        <taxon>Metazoa</taxon>
        <taxon>Ecdysozoa</taxon>
        <taxon>Nematoda</taxon>
        <taxon>Chromadorea</taxon>
        <taxon>Rhabditida</taxon>
        <taxon>Rhabditina</taxon>
        <taxon>Rhabditomorpha</taxon>
        <taxon>Rhabditoidea</taxon>
        <taxon>Rhabditidae</taxon>
        <taxon>Peloderinae</taxon>
        <taxon>Caenorhabditis</taxon>
    </lineage>
</organism>
<dbReference type="AlphaFoldDB" id="A0A1I7TAX9"/>
<protein>
    <submittedName>
        <fullName evidence="2">Uncharacterized protein</fullName>
    </submittedName>
</protein>
<name>A0A1I7TAX9_9PELO</name>
<reference evidence="2" key="1">
    <citation type="submission" date="2016-11" db="UniProtKB">
        <authorList>
            <consortium name="WormBaseParasite"/>
        </authorList>
    </citation>
    <scope>IDENTIFICATION</scope>
</reference>
<evidence type="ECO:0000313" key="1">
    <source>
        <dbReference type="Proteomes" id="UP000095282"/>
    </source>
</evidence>
<dbReference type="WBParaSite" id="Csp11.Scaffold567.g4151.t1">
    <property type="protein sequence ID" value="Csp11.Scaffold567.g4151.t1"/>
    <property type="gene ID" value="Csp11.Scaffold567.g4151"/>
</dbReference>
<proteinExistence type="predicted"/>
<evidence type="ECO:0000313" key="2">
    <source>
        <dbReference type="WBParaSite" id="Csp11.Scaffold567.g4151.t1"/>
    </source>
</evidence>